<dbReference type="SUPFAM" id="SSF51735">
    <property type="entry name" value="NAD(P)-binding Rossmann-fold domains"/>
    <property type="match status" value="1"/>
</dbReference>
<dbReference type="InterPro" id="IPR002347">
    <property type="entry name" value="SDR_fam"/>
</dbReference>
<evidence type="ECO:0000313" key="2">
    <source>
        <dbReference type="EMBL" id="TDU25599.1"/>
    </source>
</evidence>
<sequence length="252" mass="27570">MSASKNAIVTNVQQLAGTAAARALTRDGMKVLCHDLAFVDEPARKAFEKDTGLVATKEQDPGRLVSEAIERFGHVDVLFSNDVHPAGFLPIEQITLDAFRATLEALLVMPFALIRAVAPHMKERRTGHIILLSSATPLAPYPFSSGYCAARAGASNLPKSLSLELAEHNVQINAILSQFLHSELYYPRALFEENAEVKAYLHAHVPAKRLGEQEEQAELVAFLASDKCNFINGQTIPFTGAWPGMPKWPVQL</sequence>
<protein>
    <submittedName>
        <fullName evidence="2">3-oxoacyl-[acyl-carrier protein] reductase</fullName>
    </submittedName>
</protein>
<organism evidence="2 3">
    <name type="scientific">Panacagrimonas perspica</name>
    <dbReference type="NCBI Taxonomy" id="381431"/>
    <lineage>
        <taxon>Bacteria</taxon>
        <taxon>Pseudomonadati</taxon>
        <taxon>Pseudomonadota</taxon>
        <taxon>Gammaproteobacteria</taxon>
        <taxon>Nevskiales</taxon>
        <taxon>Nevskiaceae</taxon>
        <taxon>Panacagrimonas</taxon>
    </lineage>
</organism>
<dbReference type="Gene3D" id="3.40.50.720">
    <property type="entry name" value="NAD(P)-binding Rossmann-like Domain"/>
    <property type="match status" value="1"/>
</dbReference>
<evidence type="ECO:0000256" key="1">
    <source>
        <dbReference type="ARBA" id="ARBA00006484"/>
    </source>
</evidence>
<comment type="caution">
    <text evidence="2">The sequence shown here is derived from an EMBL/GenBank/DDBJ whole genome shotgun (WGS) entry which is preliminary data.</text>
</comment>
<dbReference type="RefSeq" id="WP_133883211.1">
    <property type="nucleotide sequence ID" value="NZ_MWIN01000008.1"/>
</dbReference>
<dbReference type="Pfam" id="PF13561">
    <property type="entry name" value="adh_short_C2"/>
    <property type="match status" value="1"/>
</dbReference>
<dbReference type="OrthoDB" id="8613661at2"/>
<comment type="similarity">
    <text evidence="1">Belongs to the short-chain dehydrogenases/reductases (SDR) family.</text>
</comment>
<evidence type="ECO:0000313" key="3">
    <source>
        <dbReference type="Proteomes" id="UP000295341"/>
    </source>
</evidence>
<dbReference type="InterPro" id="IPR050259">
    <property type="entry name" value="SDR"/>
</dbReference>
<reference evidence="2 3" key="1">
    <citation type="submission" date="2019-03" db="EMBL/GenBank/DDBJ databases">
        <title>Genomic Encyclopedia of Type Strains, Phase IV (KMG-IV): sequencing the most valuable type-strain genomes for metagenomic binning, comparative biology and taxonomic classification.</title>
        <authorList>
            <person name="Goeker M."/>
        </authorList>
    </citation>
    <scope>NUCLEOTIDE SEQUENCE [LARGE SCALE GENOMIC DNA]</scope>
    <source>
        <strain evidence="2 3">DSM 26377</strain>
    </source>
</reference>
<name>A0A4R7NXR0_9GAMM</name>
<gene>
    <name evidence="2" type="ORF">DFR24_4040</name>
</gene>
<proteinExistence type="inferred from homology"/>
<keyword evidence="3" id="KW-1185">Reference proteome</keyword>
<accession>A0A4R7NXR0</accession>
<dbReference type="AlphaFoldDB" id="A0A4R7NXR0"/>
<dbReference type="Proteomes" id="UP000295341">
    <property type="component" value="Unassembled WGS sequence"/>
</dbReference>
<dbReference type="PANTHER" id="PTHR42879">
    <property type="entry name" value="3-OXOACYL-(ACYL-CARRIER-PROTEIN) REDUCTASE"/>
    <property type="match status" value="1"/>
</dbReference>
<dbReference type="PRINTS" id="PR00081">
    <property type="entry name" value="GDHRDH"/>
</dbReference>
<dbReference type="InterPro" id="IPR036291">
    <property type="entry name" value="NAD(P)-bd_dom_sf"/>
</dbReference>
<dbReference type="EMBL" id="SOBT01000011">
    <property type="protein sequence ID" value="TDU25599.1"/>
    <property type="molecule type" value="Genomic_DNA"/>
</dbReference>